<keyword evidence="3" id="KW-1185">Reference proteome</keyword>
<feature type="chain" id="PRO_5044812981" evidence="1">
    <location>
        <begin position="18"/>
        <end position="99"/>
    </location>
</feature>
<dbReference type="AlphaFoldDB" id="A0ABD2AQC0"/>
<organism evidence="2 3">
    <name type="scientific">Vespula maculifrons</name>
    <name type="common">Eastern yellow jacket</name>
    <name type="synonym">Wasp</name>
    <dbReference type="NCBI Taxonomy" id="7453"/>
    <lineage>
        <taxon>Eukaryota</taxon>
        <taxon>Metazoa</taxon>
        <taxon>Ecdysozoa</taxon>
        <taxon>Arthropoda</taxon>
        <taxon>Hexapoda</taxon>
        <taxon>Insecta</taxon>
        <taxon>Pterygota</taxon>
        <taxon>Neoptera</taxon>
        <taxon>Endopterygota</taxon>
        <taxon>Hymenoptera</taxon>
        <taxon>Apocrita</taxon>
        <taxon>Aculeata</taxon>
        <taxon>Vespoidea</taxon>
        <taxon>Vespidae</taxon>
        <taxon>Vespinae</taxon>
        <taxon>Vespula</taxon>
    </lineage>
</organism>
<accession>A0ABD2AQC0</accession>
<gene>
    <name evidence="2" type="ORF">V1477_020670</name>
</gene>
<dbReference type="EMBL" id="JAYRBN010000116">
    <property type="protein sequence ID" value="KAL2721850.1"/>
    <property type="molecule type" value="Genomic_DNA"/>
</dbReference>
<dbReference type="Proteomes" id="UP001607303">
    <property type="component" value="Unassembled WGS sequence"/>
</dbReference>
<protein>
    <submittedName>
        <fullName evidence="2">Uncharacterized protein</fullName>
    </submittedName>
</protein>
<sequence>MTHILFIILTIKGIANSCELKLIILYNICVKILLLERNNFLKPYPTLFVAQMAHGTEIVEIIYINRQSGTATVCRLLEDEPSKRDDRKNLLVKNFETDR</sequence>
<feature type="signal peptide" evidence="1">
    <location>
        <begin position="1"/>
        <end position="17"/>
    </location>
</feature>
<evidence type="ECO:0000313" key="2">
    <source>
        <dbReference type="EMBL" id="KAL2721850.1"/>
    </source>
</evidence>
<name>A0ABD2AQC0_VESMC</name>
<evidence type="ECO:0000256" key="1">
    <source>
        <dbReference type="SAM" id="SignalP"/>
    </source>
</evidence>
<keyword evidence="1" id="KW-0732">Signal</keyword>
<proteinExistence type="predicted"/>
<comment type="caution">
    <text evidence="2">The sequence shown here is derived from an EMBL/GenBank/DDBJ whole genome shotgun (WGS) entry which is preliminary data.</text>
</comment>
<reference evidence="2 3" key="1">
    <citation type="journal article" date="2024" name="Ann. Entomol. Soc. Am.">
        <title>Genomic analyses of the southern and eastern yellowjacket wasps (Hymenoptera: Vespidae) reveal evolutionary signatures of social life.</title>
        <authorList>
            <person name="Catto M.A."/>
            <person name="Caine P.B."/>
            <person name="Orr S.E."/>
            <person name="Hunt B.G."/>
            <person name="Goodisman M.A.D."/>
        </authorList>
    </citation>
    <scope>NUCLEOTIDE SEQUENCE [LARGE SCALE GENOMIC DNA]</scope>
    <source>
        <strain evidence="2">232</strain>
        <tissue evidence="2">Head and thorax</tissue>
    </source>
</reference>
<evidence type="ECO:0000313" key="3">
    <source>
        <dbReference type="Proteomes" id="UP001607303"/>
    </source>
</evidence>